<dbReference type="GO" id="GO:0008976">
    <property type="term" value="F:polyphosphate kinase activity"/>
    <property type="evidence" value="ECO:0007669"/>
    <property type="project" value="UniProtKB-UniRule"/>
</dbReference>
<evidence type="ECO:0000256" key="1">
    <source>
        <dbReference type="ARBA" id="ARBA00009924"/>
    </source>
</evidence>
<dbReference type="PATRIC" id="fig|1217721.7.peg.3835"/>
<dbReference type="InterPro" id="IPR022488">
    <property type="entry name" value="PPK2-related"/>
</dbReference>
<dbReference type="InterPro" id="IPR027417">
    <property type="entry name" value="P-loop_NTPase"/>
</dbReference>
<dbReference type="PANTHER" id="PTHR34383">
    <property type="entry name" value="POLYPHOSPHATE:AMP PHOSPHOTRANSFERASE-RELATED"/>
    <property type="match status" value="1"/>
</dbReference>
<name>A0A075K4J4_9GAMM</name>
<dbReference type="KEGG" id="dja:HY57_18710"/>
<dbReference type="SUPFAM" id="SSF52540">
    <property type="entry name" value="P-loop containing nucleoside triphosphate hydrolases"/>
    <property type="match status" value="1"/>
</dbReference>
<dbReference type="RefSeq" id="WP_019466633.1">
    <property type="nucleotide sequence ID" value="NZ_ALOY01000176.1"/>
</dbReference>
<reference evidence="7 8" key="1">
    <citation type="submission" date="2014-07" db="EMBL/GenBank/DDBJ databases">
        <title>Complete Genome Sequence of Dyella japonica Strain A8 Isolated from Malaysian Tropical Soil.</title>
        <authorList>
            <person name="Hui R.K.H."/>
            <person name="Chen J.-W."/>
            <person name="Chan K.-G."/>
            <person name="Leung F.C.C."/>
        </authorList>
    </citation>
    <scope>NUCLEOTIDE SEQUENCE [LARGE SCALE GENOMIC DNA]</scope>
    <source>
        <strain evidence="7 8">A8</strain>
    </source>
</reference>
<feature type="domain" description="Polyphosphate kinase-2-related" evidence="6">
    <location>
        <begin position="4"/>
        <end position="226"/>
    </location>
</feature>
<evidence type="ECO:0000259" key="6">
    <source>
        <dbReference type="Pfam" id="PF03976"/>
    </source>
</evidence>
<evidence type="ECO:0000256" key="2">
    <source>
        <dbReference type="ARBA" id="ARBA00022679"/>
    </source>
</evidence>
<evidence type="ECO:0000313" key="8">
    <source>
        <dbReference type="Proteomes" id="UP000027987"/>
    </source>
</evidence>
<dbReference type="Proteomes" id="UP000027987">
    <property type="component" value="Chromosome"/>
</dbReference>
<dbReference type="Pfam" id="PF03976">
    <property type="entry name" value="PPK2"/>
    <property type="match status" value="1"/>
</dbReference>
<dbReference type="STRING" id="1217721.HY57_18710"/>
<comment type="subunit">
    <text evidence="4">Homotetramer.</text>
</comment>
<proteinExistence type="inferred from homology"/>
<dbReference type="HOGENOM" id="CLU_048699_3_0_6"/>
<feature type="region of interest" description="Disordered" evidence="5">
    <location>
        <begin position="226"/>
        <end position="259"/>
    </location>
</feature>
<evidence type="ECO:0000256" key="4">
    <source>
        <dbReference type="RuleBase" id="RU369062"/>
    </source>
</evidence>
<keyword evidence="8" id="KW-1185">Reference proteome</keyword>
<dbReference type="NCBIfam" id="TIGR03707">
    <property type="entry name" value="PPK2_P_aer"/>
    <property type="match status" value="1"/>
</dbReference>
<dbReference type="EMBL" id="CP008884">
    <property type="protein sequence ID" value="AIF49131.1"/>
    <property type="molecule type" value="Genomic_DNA"/>
</dbReference>
<comment type="similarity">
    <text evidence="1 4">Belongs to the polyphosphate kinase 2 (PPK2) family. Class I subfamily.</text>
</comment>
<dbReference type="EC" id="2.7.4.-" evidence="4"/>
<dbReference type="InterPro" id="IPR022486">
    <property type="entry name" value="PPK2_PA0141"/>
</dbReference>
<evidence type="ECO:0000256" key="5">
    <source>
        <dbReference type="SAM" id="MobiDB-lite"/>
    </source>
</evidence>
<keyword evidence="3 4" id="KW-0418">Kinase</keyword>
<dbReference type="InterPro" id="IPR016898">
    <property type="entry name" value="Polyphosphate_phosphotransfera"/>
</dbReference>
<feature type="compositionally biased region" description="Basic and acidic residues" evidence="5">
    <location>
        <begin position="241"/>
        <end position="252"/>
    </location>
</feature>
<dbReference type="AlphaFoldDB" id="A0A075K4J4"/>
<dbReference type="OrthoDB" id="9775224at2"/>
<dbReference type="PANTHER" id="PTHR34383:SF1">
    <property type="entry name" value="ADP-POLYPHOSPHATE PHOSPHOTRANSFERASE"/>
    <property type="match status" value="1"/>
</dbReference>
<evidence type="ECO:0000256" key="3">
    <source>
        <dbReference type="ARBA" id="ARBA00022777"/>
    </source>
</evidence>
<sequence>MGKKTKTYRHVMAELQLELAGLHRWLRRSGHRLVVVFEGRDAAGKGGTIKAITESMDTRGYRIAALGKPSETESSQWYFQRYVDHLPSAGEIVLFDRSWYNRAVIEPAMGFCSKAQYKAFMSAVPAFEKLLTDDGIILLKYWLAVDQEEQEDRFEDRAKDPLKRWKLSPVDMASRDKYEEIGHLRDLMIERTHRPSAPWFVVDYNDQKRGRVNLIRHLLEQVPRHDESIPETKLPKLKGKPKTEHVTRKAEWVPDTWED</sequence>
<evidence type="ECO:0000313" key="7">
    <source>
        <dbReference type="EMBL" id="AIF49131.1"/>
    </source>
</evidence>
<dbReference type="GO" id="GO:0006793">
    <property type="term" value="P:phosphorus metabolic process"/>
    <property type="evidence" value="ECO:0007669"/>
    <property type="project" value="InterPro"/>
</dbReference>
<comment type="function">
    <text evidence="4">Uses inorganic polyphosphate (polyP) as a donor to convert GDP to GTP or ADP to ATP.</text>
</comment>
<organism evidence="7 8">
    <name type="scientific">Dyella japonica A8</name>
    <dbReference type="NCBI Taxonomy" id="1217721"/>
    <lineage>
        <taxon>Bacteria</taxon>
        <taxon>Pseudomonadati</taxon>
        <taxon>Pseudomonadota</taxon>
        <taxon>Gammaproteobacteria</taxon>
        <taxon>Lysobacterales</taxon>
        <taxon>Rhodanobacteraceae</taxon>
        <taxon>Dyella</taxon>
    </lineage>
</organism>
<protein>
    <recommendedName>
        <fullName evidence="4">ADP/GDP-polyphosphate phosphotransferase</fullName>
        <ecNumber evidence="4">2.7.4.-</ecNumber>
    </recommendedName>
    <alternativeName>
        <fullName evidence="4">Polyphosphate kinase PPK2</fullName>
    </alternativeName>
</protein>
<gene>
    <name evidence="7" type="ORF">HY57_18710</name>
</gene>
<keyword evidence="2 4" id="KW-0808">Transferase</keyword>
<dbReference type="PIRSF" id="PIRSF028756">
    <property type="entry name" value="PPK2_prd"/>
    <property type="match status" value="1"/>
</dbReference>
<accession>A0A075K4J4</accession>
<dbReference type="Gene3D" id="3.40.50.300">
    <property type="entry name" value="P-loop containing nucleotide triphosphate hydrolases"/>
    <property type="match status" value="1"/>
</dbReference>